<dbReference type="InterPro" id="IPR036388">
    <property type="entry name" value="WH-like_DNA-bd_sf"/>
</dbReference>
<dbReference type="EMBL" id="BMXG01000012">
    <property type="protein sequence ID" value="GHC04058.1"/>
    <property type="molecule type" value="Genomic_DNA"/>
</dbReference>
<dbReference type="PANTHER" id="PTHR33202">
    <property type="entry name" value="ZINC UPTAKE REGULATION PROTEIN"/>
    <property type="match status" value="1"/>
</dbReference>
<organism evidence="1 2">
    <name type="scientific">Cerasicoccus arenae</name>
    <dbReference type="NCBI Taxonomy" id="424488"/>
    <lineage>
        <taxon>Bacteria</taxon>
        <taxon>Pseudomonadati</taxon>
        <taxon>Verrucomicrobiota</taxon>
        <taxon>Opitutia</taxon>
        <taxon>Puniceicoccales</taxon>
        <taxon>Cerasicoccaceae</taxon>
        <taxon>Cerasicoccus</taxon>
    </lineage>
</organism>
<protein>
    <submittedName>
        <fullName evidence="1">Transcriptional repressor</fullName>
    </submittedName>
</protein>
<dbReference type="GO" id="GO:0008270">
    <property type="term" value="F:zinc ion binding"/>
    <property type="evidence" value="ECO:0007669"/>
    <property type="project" value="TreeGrafter"/>
</dbReference>
<name>A0A8J3DIP1_9BACT</name>
<evidence type="ECO:0000313" key="1">
    <source>
        <dbReference type="EMBL" id="GHC04058.1"/>
    </source>
</evidence>
<dbReference type="GO" id="GO:0000976">
    <property type="term" value="F:transcription cis-regulatory region binding"/>
    <property type="evidence" value="ECO:0007669"/>
    <property type="project" value="TreeGrafter"/>
</dbReference>
<dbReference type="InterPro" id="IPR036390">
    <property type="entry name" value="WH_DNA-bd_sf"/>
</dbReference>
<gene>
    <name evidence="1" type="primary">furR1</name>
    <name evidence="1" type="ORF">GCM10007047_20880</name>
</gene>
<accession>A0A8J3DIP1</accession>
<dbReference type="GO" id="GO:1900376">
    <property type="term" value="P:regulation of secondary metabolite biosynthetic process"/>
    <property type="evidence" value="ECO:0007669"/>
    <property type="project" value="TreeGrafter"/>
</dbReference>
<evidence type="ECO:0000313" key="2">
    <source>
        <dbReference type="Proteomes" id="UP000642829"/>
    </source>
</evidence>
<dbReference type="CDD" id="cd07153">
    <property type="entry name" value="Fur_like"/>
    <property type="match status" value="1"/>
</dbReference>
<dbReference type="InterPro" id="IPR002481">
    <property type="entry name" value="FUR"/>
</dbReference>
<dbReference type="GO" id="GO:0045892">
    <property type="term" value="P:negative regulation of DNA-templated transcription"/>
    <property type="evidence" value="ECO:0007669"/>
    <property type="project" value="TreeGrafter"/>
</dbReference>
<dbReference type="Pfam" id="PF01475">
    <property type="entry name" value="FUR"/>
    <property type="match status" value="1"/>
</dbReference>
<dbReference type="SUPFAM" id="SSF46785">
    <property type="entry name" value="Winged helix' DNA-binding domain"/>
    <property type="match status" value="1"/>
</dbReference>
<dbReference type="GO" id="GO:0003700">
    <property type="term" value="F:DNA-binding transcription factor activity"/>
    <property type="evidence" value="ECO:0007669"/>
    <property type="project" value="InterPro"/>
</dbReference>
<reference evidence="1" key="1">
    <citation type="journal article" date="2014" name="Int. J. Syst. Evol. Microbiol.">
        <title>Complete genome sequence of Corynebacterium casei LMG S-19264T (=DSM 44701T), isolated from a smear-ripened cheese.</title>
        <authorList>
            <consortium name="US DOE Joint Genome Institute (JGI-PGF)"/>
            <person name="Walter F."/>
            <person name="Albersmeier A."/>
            <person name="Kalinowski J."/>
            <person name="Ruckert C."/>
        </authorList>
    </citation>
    <scope>NUCLEOTIDE SEQUENCE</scope>
    <source>
        <strain evidence="1">KCTC 12870</strain>
    </source>
</reference>
<dbReference type="AlphaFoldDB" id="A0A8J3DIP1"/>
<sequence length="159" mass="18090">MESFQFTSILSMVTLSNTAKSHLDEALSRSGLRSTRQREQIYAVLLKRRDHPTADEVYARAKEVMPTISLATVYNCLETLVECSLVKRLNYEREPSRFCPNDGEHAHFLDEVNGRVYDILLPEDFQESVTKILPDGFEVKKVKVTFTGYAPKGLDTNSL</sequence>
<dbReference type="Gene3D" id="1.10.10.10">
    <property type="entry name" value="Winged helix-like DNA-binding domain superfamily/Winged helix DNA-binding domain"/>
    <property type="match status" value="1"/>
</dbReference>
<dbReference type="PANTHER" id="PTHR33202:SF7">
    <property type="entry name" value="FERRIC UPTAKE REGULATION PROTEIN"/>
    <property type="match status" value="1"/>
</dbReference>
<keyword evidence="2" id="KW-1185">Reference proteome</keyword>
<reference evidence="1" key="2">
    <citation type="submission" date="2020-09" db="EMBL/GenBank/DDBJ databases">
        <authorList>
            <person name="Sun Q."/>
            <person name="Kim S."/>
        </authorList>
    </citation>
    <scope>NUCLEOTIDE SEQUENCE</scope>
    <source>
        <strain evidence="1">KCTC 12870</strain>
    </source>
</reference>
<comment type="caution">
    <text evidence="1">The sequence shown here is derived from an EMBL/GenBank/DDBJ whole genome shotgun (WGS) entry which is preliminary data.</text>
</comment>
<proteinExistence type="predicted"/>
<dbReference type="Proteomes" id="UP000642829">
    <property type="component" value="Unassembled WGS sequence"/>
</dbReference>